<organism evidence="2">
    <name type="scientific">Amphimedon queenslandica</name>
    <name type="common">Sponge</name>
    <dbReference type="NCBI Taxonomy" id="400682"/>
    <lineage>
        <taxon>Eukaryota</taxon>
        <taxon>Metazoa</taxon>
        <taxon>Porifera</taxon>
        <taxon>Demospongiae</taxon>
        <taxon>Heteroscleromorpha</taxon>
        <taxon>Haplosclerida</taxon>
        <taxon>Niphatidae</taxon>
        <taxon>Amphimedon</taxon>
    </lineage>
</organism>
<name>A0A1X7UFH1_AMPQE</name>
<keyword evidence="1" id="KW-1133">Transmembrane helix</keyword>
<dbReference type="AlphaFoldDB" id="A0A1X7UFH1"/>
<proteinExistence type="predicted"/>
<reference evidence="2" key="1">
    <citation type="submission" date="2017-05" db="UniProtKB">
        <authorList>
            <consortium name="EnsemblMetazoa"/>
        </authorList>
    </citation>
    <scope>IDENTIFICATION</scope>
</reference>
<sequence length="76" mass="8425">MCYYVGTFAFLFVIRGRNRFLHGLKSSLSSSSPSSCRLSSLSLITMKIITINNKQLLIPLLLVAVVLSWQVAAVLH</sequence>
<keyword evidence="1" id="KW-0472">Membrane</keyword>
<accession>A0A1X7UFH1</accession>
<dbReference type="InParanoid" id="A0A1X7UFH1"/>
<protein>
    <submittedName>
        <fullName evidence="2">Uncharacterized protein</fullName>
    </submittedName>
</protein>
<keyword evidence="1" id="KW-0812">Transmembrane</keyword>
<feature type="transmembrane region" description="Helical" evidence="1">
    <location>
        <begin position="56"/>
        <end position="75"/>
    </location>
</feature>
<evidence type="ECO:0000313" key="2">
    <source>
        <dbReference type="EnsemblMetazoa" id="Aqu2.1.26203_001"/>
    </source>
</evidence>
<dbReference type="EnsemblMetazoa" id="Aqu2.1.26203_001">
    <property type="protein sequence ID" value="Aqu2.1.26203_001"/>
    <property type="gene ID" value="Aqu2.1.26203"/>
</dbReference>
<evidence type="ECO:0000256" key="1">
    <source>
        <dbReference type="SAM" id="Phobius"/>
    </source>
</evidence>